<evidence type="ECO:0000259" key="1">
    <source>
        <dbReference type="Pfam" id="PF02754"/>
    </source>
</evidence>
<dbReference type="InterPro" id="IPR004017">
    <property type="entry name" value="Cys_rich_dom"/>
</dbReference>
<gene>
    <name evidence="2" type="ORF">S01H4_20911</name>
</gene>
<dbReference type="GO" id="GO:0016491">
    <property type="term" value="F:oxidoreductase activity"/>
    <property type="evidence" value="ECO:0007669"/>
    <property type="project" value="UniProtKB-ARBA"/>
</dbReference>
<dbReference type="Pfam" id="PF02754">
    <property type="entry name" value="CCG"/>
    <property type="match status" value="1"/>
</dbReference>
<accession>X0ZFC0</accession>
<dbReference type="EMBL" id="BART01009436">
    <property type="protein sequence ID" value="GAG68375.1"/>
    <property type="molecule type" value="Genomic_DNA"/>
</dbReference>
<proteinExistence type="predicted"/>
<comment type="caution">
    <text evidence="2">The sequence shown here is derived from an EMBL/GenBank/DDBJ whole genome shotgun (WGS) entry which is preliminary data.</text>
</comment>
<name>X0ZFC0_9ZZZZ</name>
<reference evidence="2" key="1">
    <citation type="journal article" date="2014" name="Front. Microbiol.">
        <title>High frequency of phylogenetically diverse reductive dehalogenase-homologous genes in deep subseafloor sedimentary metagenomes.</title>
        <authorList>
            <person name="Kawai M."/>
            <person name="Futagami T."/>
            <person name="Toyoda A."/>
            <person name="Takaki Y."/>
            <person name="Nishi S."/>
            <person name="Hori S."/>
            <person name="Arai W."/>
            <person name="Tsubouchi T."/>
            <person name="Morono Y."/>
            <person name="Uchiyama I."/>
            <person name="Ito T."/>
            <person name="Fujiyama A."/>
            <person name="Inagaki F."/>
            <person name="Takami H."/>
        </authorList>
    </citation>
    <scope>NUCLEOTIDE SEQUENCE</scope>
    <source>
        <strain evidence="2">Expedition CK06-06</strain>
    </source>
</reference>
<sequence>MGIRPAFNELSAFAAKERIEEAKETTAEAIVSCCPFCLNQFKNNIKNNEIQALDLSELVKRVL</sequence>
<protein>
    <recommendedName>
        <fullName evidence="1">Cysteine-rich domain-containing protein</fullName>
    </recommendedName>
</protein>
<organism evidence="2">
    <name type="scientific">marine sediment metagenome</name>
    <dbReference type="NCBI Taxonomy" id="412755"/>
    <lineage>
        <taxon>unclassified sequences</taxon>
        <taxon>metagenomes</taxon>
        <taxon>ecological metagenomes</taxon>
    </lineage>
</organism>
<dbReference type="AlphaFoldDB" id="X0ZFC0"/>
<feature type="domain" description="Cysteine-rich" evidence="1">
    <location>
        <begin position="2"/>
        <end position="42"/>
    </location>
</feature>
<evidence type="ECO:0000313" key="2">
    <source>
        <dbReference type="EMBL" id="GAG68375.1"/>
    </source>
</evidence>